<feature type="transmembrane region" description="Helical" evidence="8">
    <location>
        <begin position="83"/>
        <end position="108"/>
    </location>
</feature>
<dbReference type="InterPro" id="IPR036259">
    <property type="entry name" value="MFS_trans_sf"/>
</dbReference>
<feature type="transmembrane region" description="Helical" evidence="8">
    <location>
        <begin position="333"/>
        <end position="351"/>
    </location>
</feature>
<dbReference type="Pfam" id="PF13520">
    <property type="entry name" value="AA_permease_2"/>
    <property type="match status" value="1"/>
</dbReference>
<feature type="transmembrane region" description="Helical" evidence="8">
    <location>
        <begin position="1119"/>
        <end position="1145"/>
    </location>
</feature>
<feature type="transmembrane region" description="Helical" evidence="8">
    <location>
        <begin position="129"/>
        <end position="161"/>
    </location>
</feature>
<dbReference type="SUPFAM" id="SSF51905">
    <property type="entry name" value="FAD/NAD(P)-binding domain"/>
    <property type="match status" value="2"/>
</dbReference>
<evidence type="ECO:0000256" key="1">
    <source>
        <dbReference type="ARBA" id="ARBA00004141"/>
    </source>
</evidence>
<evidence type="ECO:0000256" key="4">
    <source>
        <dbReference type="ARBA" id="ARBA00022692"/>
    </source>
</evidence>
<dbReference type="Proteomes" id="UP000076449">
    <property type="component" value="Chromosome I"/>
</dbReference>
<dbReference type="CDD" id="cd17502">
    <property type="entry name" value="MFS_Azr1_MDR_like"/>
    <property type="match status" value="1"/>
</dbReference>
<evidence type="ECO:0000259" key="9">
    <source>
        <dbReference type="PROSITE" id="PS50850"/>
    </source>
</evidence>
<dbReference type="InterPro" id="IPR020846">
    <property type="entry name" value="MFS_dom"/>
</dbReference>
<dbReference type="SUPFAM" id="SSF103473">
    <property type="entry name" value="MFS general substrate transporter"/>
    <property type="match status" value="2"/>
</dbReference>
<feature type="transmembrane region" description="Helical" evidence="8">
    <location>
        <begin position="447"/>
        <end position="471"/>
    </location>
</feature>
<feature type="transmembrane region" description="Helical" evidence="8">
    <location>
        <begin position="1372"/>
        <end position="1391"/>
    </location>
</feature>
<feature type="transmembrane region" description="Helical" evidence="8">
    <location>
        <begin position="1286"/>
        <end position="1307"/>
    </location>
</feature>
<feature type="transmembrane region" description="Helical" evidence="8">
    <location>
        <begin position="387"/>
        <end position="407"/>
    </location>
</feature>
<evidence type="ECO:0000313" key="10">
    <source>
        <dbReference type="EMBL" id="KZN89982.1"/>
    </source>
</evidence>
<feature type="transmembrane region" description="Helical" evidence="8">
    <location>
        <begin position="1192"/>
        <end position="1211"/>
    </location>
</feature>
<keyword evidence="5 8" id="KW-1133">Transmembrane helix</keyword>
<feature type="transmembrane region" description="Helical" evidence="8">
    <location>
        <begin position="199"/>
        <end position="221"/>
    </location>
</feature>
<dbReference type="PANTHER" id="PTHR45649:SF7">
    <property type="entry name" value="CHOLINE TRANSPORT PROTEIN"/>
    <property type="match status" value="1"/>
</dbReference>
<comment type="similarity">
    <text evidence="2">Belongs to the major facilitator superfamily. TCR/Tet family.</text>
</comment>
<feature type="transmembrane region" description="Helical" evidence="8">
    <location>
        <begin position="1255"/>
        <end position="1274"/>
    </location>
</feature>
<feature type="transmembrane region" description="Helical" evidence="8">
    <location>
        <begin position="1151"/>
        <end position="1171"/>
    </location>
</feature>
<dbReference type="EMBL" id="CM002798">
    <property type="protein sequence ID" value="KZN89982.1"/>
    <property type="molecule type" value="Genomic_DNA"/>
</dbReference>
<reference evidence="10" key="1">
    <citation type="journal article" date="2014" name="Genome Announc.">
        <title>Complete sequencing and chromosome-scale genome assembly of the industrial progenitor strain P2niaD18 from the penicillin producer Penicillium chrysogenum.</title>
        <authorList>
            <person name="Specht T."/>
            <person name="Dahlmann T.A."/>
            <person name="Zadra I."/>
            <person name="Kurnsteiner H."/>
            <person name="Kuck U."/>
        </authorList>
    </citation>
    <scope>NUCLEOTIDE SEQUENCE [LARGE SCALE GENOMIC DNA]</scope>
    <source>
        <strain evidence="10">P2niaD18</strain>
    </source>
</reference>
<keyword evidence="4 8" id="KW-0812">Transmembrane</keyword>
<evidence type="ECO:0000256" key="5">
    <source>
        <dbReference type="ARBA" id="ARBA00022989"/>
    </source>
</evidence>
<dbReference type="FunFam" id="1.20.1250.20:FF:000429">
    <property type="entry name" value="MFS drug efflux transporter, putative"/>
    <property type="match status" value="1"/>
</dbReference>
<gene>
    <name evidence="10" type="ORF">EN45_000890</name>
</gene>
<dbReference type="InterPro" id="IPR036188">
    <property type="entry name" value="FAD/NAD-bd_sf"/>
</dbReference>
<dbReference type="GO" id="GO:0016020">
    <property type="term" value="C:membrane"/>
    <property type="evidence" value="ECO:0007669"/>
    <property type="project" value="UniProtKB-SubCell"/>
</dbReference>
<comment type="subcellular location">
    <subcellularLocation>
        <location evidence="1">Membrane</location>
        <topology evidence="1">Multi-pass membrane protein</topology>
    </subcellularLocation>
</comment>
<feature type="transmembrane region" description="Helical" evidence="8">
    <location>
        <begin position="960"/>
        <end position="978"/>
    </location>
</feature>
<dbReference type="GO" id="GO:0022857">
    <property type="term" value="F:transmembrane transporter activity"/>
    <property type="evidence" value="ECO:0007669"/>
    <property type="project" value="InterPro"/>
</dbReference>
<dbReference type="Gene3D" id="1.20.1250.20">
    <property type="entry name" value="MFS general substrate transporter like domains"/>
    <property type="match status" value="2"/>
</dbReference>
<evidence type="ECO:0000256" key="6">
    <source>
        <dbReference type="ARBA" id="ARBA00023136"/>
    </source>
</evidence>
<name>A0A167V3Z8_PENCH</name>
<feature type="region of interest" description="Disordered" evidence="7">
    <location>
        <begin position="880"/>
        <end position="915"/>
    </location>
</feature>
<feature type="transmembrane region" description="Helical" evidence="8">
    <location>
        <begin position="413"/>
        <end position="435"/>
    </location>
</feature>
<feature type="compositionally biased region" description="Basic and acidic residues" evidence="7">
    <location>
        <begin position="905"/>
        <end position="914"/>
    </location>
</feature>
<protein>
    <submittedName>
        <fullName evidence="10">Choline transport protein</fullName>
    </submittedName>
</protein>
<feature type="domain" description="Major facilitator superfamily (MFS) profile" evidence="9">
    <location>
        <begin position="926"/>
        <end position="1395"/>
    </location>
</feature>
<dbReference type="PANTHER" id="PTHR45649">
    <property type="entry name" value="AMINO-ACID PERMEASE BAT1"/>
    <property type="match status" value="1"/>
</dbReference>
<keyword evidence="3" id="KW-0813">Transport</keyword>
<dbReference type="Gene3D" id="1.20.1740.10">
    <property type="entry name" value="Amino acid/polyamine transporter I"/>
    <property type="match status" value="1"/>
</dbReference>
<dbReference type="InterPro" id="IPR002293">
    <property type="entry name" value="AA/rel_permease1"/>
</dbReference>
<proteinExistence type="inferred from homology"/>
<feature type="transmembrane region" description="Helical" evidence="8">
    <location>
        <begin position="282"/>
        <end position="303"/>
    </location>
</feature>
<evidence type="ECO:0000256" key="2">
    <source>
        <dbReference type="ARBA" id="ARBA00007520"/>
    </source>
</evidence>
<dbReference type="Pfam" id="PF07690">
    <property type="entry name" value="MFS_1"/>
    <property type="match status" value="1"/>
</dbReference>
<evidence type="ECO:0000256" key="8">
    <source>
        <dbReference type="SAM" id="Phobius"/>
    </source>
</evidence>
<sequence>MAKPVPLTPEKKITDDPMIVADPEPVAGAMDDLDLEEMGYVPQMKREFSLIQLIGSAYTLTNSWLGVAGAFTTGITAAGSAGIIYGLILMFILNLFVGISLSELISAMPNSGGQYYWAMRLAPRKYARSFAYITGVCNLFAAYCTTASSSIAVSMFIFGSVKLAVPAFALSAWRVYLGAVALNLVAGLVNIWEKAVTKSVLVGLVISLLTCVLITIVLPATAVDHTDAKFIFGTLERSNGWSSDGMAFIVGLINANFSFAVLDSAAHLAEETPDPARNVPKAIMMTVFIGFVTAFPFACVLMYCLTDFESVVNSPTNVPILQLFYVTYGNRQSAALATMAFVTISYICSLFPQHAYQARMCWAFCRDNGMPFSKYWSHIDPSTHVPLRAHILSVCIVFAIGLIYIASSTAFNSLITGVIVFPYLTYLAPMISSIWRGKNQPRGPFNLGIIGVVSKVITVVFCSFTVIMYSFPYVMPVTPSMRRNANHQGWIVETHSGERQIECKKLIYATGANSSPIRPKWPRENFHKPVIHSLDIAPNLSLIESDVIQRATVVGASKSSYDTVYQLLKAGKKVDCVIRPSASGAFSMFAPTFMGLWHISDHISTRFASSFSPSIMSCNGLWDNFLQRSVIGRSLMRVYWQVATGLAVRYARFGDDEHTEHLRPWPHTDGLFWGSGGIGIATVPDLWQVIHEGDVTVHRTEIKSLSHLDVVNFKNGFSVPTDIVIHCIGFEKGYDTFSPPLQEELGLHYDSSVFSKWTVLDAQAEQKGRSIVFPGHIHSAFTPLAAELNALWGFAFLNDWMNLPGKEEMELEAATFNAWTRKRYIEQGKKHSYFIYDYTSYLDILMRDLGLNPRRKKTVFEEWFVPYWPQDYRGLLQESQQGMTREDADPERQGSNGILASTDSSKNDVPKETSPRPIHGWKWAIAYASMISTTFLFALDNTIVADIQPVILDLFGEVSLLPWIGVGFALGTMCVLPWGKVYGVFNAKYVYLFNIVLFEIGSAVCGAAPNMTALVVGRVIAGVGGSGMYSGTLSFVAMLTSLKERPIYMAGSTVIWGIGSVLGPVVGGAFADSSATWRWAFYINLPIGAVFAPAYLFLVPSVDPQPLKSWTEKCRMIDWVMATTFLAGAACLVMAITFGGTLYSWSSGSEIALWVVAGVLLLICIAVAKFHPGVEKDNRLYPAHFLRRPIQVNLQVQMFLVSGVVLAMTYYIPLFFQFSRGDGPLDAGVRLLPFIISMVIFAMANGALMPKLPYVLPWHIFGSALVVAGTALMYTADIHTSNARIYGYSILVGSGAGCYVVAGFPVVQSLVAPKDIPNAVGAMAILSQAMPKLSAADISNLAAGTSSQTYKALSESERALVAPQITDAMSNVWLFFLVAGILSFVLTPPLGKARQGKVTETLLTLLRNNPTHLTKPLRIATNTVEISAAMQEYQGSRIERVKAIVKVGGDLTRLQAFDGWYFYIMQRWVTPWIGLDTLAINIARLCSTGTKLGFVDFPEQKGLLGWQDTIAAEAKKQGWLGASNKWSEHRNGGVGTGSCSRFGPY</sequence>
<keyword evidence="6 8" id="KW-0472">Membrane</keyword>
<accession>A0A167V3Z8</accession>
<dbReference type="InterPro" id="IPR011701">
    <property type="entry name" value="MFS"/>
</dbReference>
<feature type="transmembrane region" description="Helical" evidence="8">
    <location>
        <begin position="1015"/>
        <end position="1040"/>
    </location>
</feature>
<feature type="compositionally biased region" description="Polar residues" evidence="7">
    <location>
        <begin position="893"/>
        <end position="904"/>
    </location>
</feature>
<feature type="transmembrane region" description="Helical" evidence="8">
    <location>
        <begin position="1231"/>
        <end position="1248"/>
    </location>
</feature>
<dbReference type="PROSITE" id="PS50850">
    <property type="entry name" value="MFS"/>
    <property type="match status" value="1"/>
</dbReference>
<evidence type="ECO:0000256" key="7">
    <source>
        <dbReference type="SAM" id="MobiDB-lite"/>
    </source>
</evidence>
<feature type="transmembrane region" description="Helical" evidence="8">
    <location>
        <begin position="1079"/>
        <end position="1098"/>
    </location>
</feature>
<feature type="transmembrane region" description="Helical" evidence="8">
    <location>
        <begin position="173"/>
        <end position="192"/>
    </location>
</feature>
<feature type="transmembrane region" description="Helical" evidence="8">
    <location>
        <begin position="48"/>
        <end position="71"/>
    </location>
</feature>
<feature type="transmembrane region" description="Helical" evidence="8">
    <location>
        <begin position="1047"/>
        <end position="1067"/>
    </location>
</feature>
<feature type="transmembrane region" description="Helical" evidence="8">
    <location>
        <begin position="990"/>
        <end position="1009"/>
    </location>
</feature>
<evidence type="ECO:0000256" key="3">
    <source>
        <dbReference type="ARBA" id="ARBA00022448"/>
    </source>
</evidence>
<organism evidence="10">
    <name type="scientific">Penicillium chrysogenum</name>
    <name type="common">Penicillium notatum</name>
    <dbReference type="NCBI Taxonomy" id="5076"/>
    <lineage>
        <taxon>Eukaryota</taxon>
        <taxon>Fungi</taxon>
        <taxon>Dikarya</taxon>
        <taxon>Ascomycota</taxon>
        <taxon>Pezizomycotina</taxon>
        <taxon>Eurotiomycetes</taxon>
        <taxon>Eurotiomycetidae</taxon>
        <taxon>Eurotiales</taxon>
        <taxon>Aspergillaceae</taxon>
        <taxon>Penicillium</taxon>
        <taxon>Penicillium chrysogenum species complex</taxon>
    </lineage>
</organism>